<dbReference type="Gene3D" id="3.30.70.1210">
    <property type="entry name" value="Crispr-associated protein, domain 2"/>
    <property type="match status" value="1"/>
</dbReference>
<dbReference type="Pfam" id="PF08798">
    <property type="entry name" value="CRISPR_assoc"/>
    <property type="match status" value="1"/>
</dbReference>
<dbReference type="KEGG" id="nbr:O3I_023690"/>
<dbReference type="HOGENOM" id="CLU_080982_0_1_11"/>
<sequence>MVLSETKPSWDHIVEQAGWTDAEIPQASIKSYLPLLDRVTVGALFRFKVRASPTYATRQMSELSEAQQRRLAGPRPRGVRLPHRSEERQYTWFADRATPKWGFAIETDEFGRPVLAITERQRVSFRKRRDAGHQVTLHTATYEGILRVTDAEMARHCLLHGVGTARGYGCGLVSVAPLDGEIRATR</sequence>
<dbReference type="SMART" id="SM01101">
    <property type="entry name" value="CRISPR_assoc"/>
    <property type="match status" value="1"/>
</dbReference>
<dbReference type="InterPro" id="IPR010179">
    <property type="entry name" value="CRISPR-assoc_prot_Cse3"/>
</dbReference>
<name>K0ESA5_NOCB7</name>
<evidence type="ECO:0000313" key="2">
    <source>
        <dbReference type="EMBL" id="AFU02693.1"/>
    </source>
</evidence>
<evidence type="ECO:0000256" key="1">
    <source>
        <dbReference type="SAM" id="MobiDB-lite"/>
    </source>
</evidence>
<dbReference type="SUPFAM" id="SSF117987">
    <property type="entry name" value="CRISPR-associated protein"/>
    <property type="match status" value="1"/>
</dbReference>
<dbReference type="EMBL" id="CP003876">
    <property type="protein sequence ID" value="AFU02693.1"/>
    <property type="molecule type" value="Genomic_DNA"/>
</dbReference>
<accession>K0ESA5</accession>
<keyword evidence="3" id="KW-1185">Reference proteome</keyword>
<gene>
    <name evidence="2" type="ORF">O3I_023690</name>
</gene>
<evidence type="ECO:0000313" key="3">
    <source>
        <dbReference type="Proteomes" id="UP000006304"/>
    </source>
</evidence>
<dbReference type="eggNOG" id="ENOG5030BEK">
    <property type="taxonomic scope" value="Bacteria"/>
</dbReference>
<reference evidence="2 3" key="1">
    <citation type="journal article" date="2012" name="J. Bacteriol.">
        <title>Complete genome sequence of Nocardia brasiliensis HUJEG-1.</title>
        <authorList>
            <person name="Vera-Cabrera L."/>
            <person name="Ortiz-Lopez R."/>
            <person name="Elizondo-Gonzalez R."/>
            <person name="Perez-Maya A.A."/>
            <person name="Ocampo-Candiani J."/>
        </authorList>
    </citation>
    <scope>NUCLEOTIDE SEQUENCE [LARGE SCALE GENOMIC DNA]</scope>
    <source>
        <strain evidence="3">ATCC 700358</strain>
    </source>
</reference>
<protein>
    <recommendedName>
        <fullName evidence="4">CRISPR-associated Cse3 family protein</fullName>
    </recommendedName>
</protein>
<feature type="region of interest" description="Disordered" evidence="1">
    <location>
        <begin position="60"/>
        <end position="80"/>
    </location>
</feature>
<evidence type="ECO:0008006" key="4">
    <source>
        <dbReference type="Google" id="ProtNLM"/>
    </source>
</evidence>
<dbReference type="AlphaFoldDB" id="K0ESA5"/>
<dbReference type="Proteomes" id="UP000006304">
    <property type="component" value="Chromosome"/>
</dbReference>
<dbReference type="NCBIfam" id="TIGR01907">
    <property type="entry name" value="casE_Cse3"/>
    <property type="match status" value="1"/>
</dbReference>
<proteinExistence type="predicted"/>
<dbReference type="STRING" id="1133849.O3I_023690"/>
<organism evidence="2 3">
    <name type="scientific">Nocardia brasiliensis (strain ATCC 700358 / HUJEG-1)</name>
    <dbReference type="NCBI Taxonomy" id="1133849"/>
    <lineage>
        <taxon>Bacteria</taxon>
        <taxon>Bacillati</taxon>
        <taxon>Actinomycetota</taxon>
        <taxon>Actinomycetes</taxon>
        <taxon>Mycobacteriales</taxon>
        <taxon>Nocardiaceae</taxon>
        <taxon>Nocardia</taxon>
    </lineage>
</organism>